<dbReference type="Proteomes" id="UP000221949">
    <property type="component" value="Segment"/>
</dbReference>
<evidence type="ECO:0000313" key="1">
    <source>
        <dbReference type="EMBL" id="ANZ50672.1"/>
    </source>
</evidence>
<organism evidence="1 2">
    <name type="scientific">Erwinia phage vB_EamM_Stratton</name>
    <dbReference type="NCBI Taxonomy" id="1883378"/>
    <lineage>
        <taxon>Viruses</taxon>
        <taxon>Duplodnaviria</taxon>
        <taxon>Heunggongvirae</taxon>
        <taxon>Uroviricota</taxon>
        <taxon>Caudoviricetes</taxon>
        <taxon>Chimalliviridae</taxon>
        <taxon>Erskinevirus</taxon>
        <taxon>Erskinevirus EaH2</taxon>
    </lineage>
</organism>
<dbReference type="EMBL" id="KX397373">
    <property type="protein sequence ID" value="ANZ50672.1"/>
    <property type="molecule type" value="Genomic_DNA"/>
</dbReference>
<sequence>MTNDDNPILRATLETVRKADVGVNNVAAMFGFSLDGVVSKIAPVNHIALSPDEKDVFIRYLRSLGYRCHLKDFIPSTDGLNHYNIYSQARTQLGKMASNFYSQPEGKYFDTTDGRFLTLEGYYHYLRILDYALHTYCRDVEPTKLLDRNDMARVAMQEMLRKYPDIRKLAKYEGADCIRIGRNLKAAIYGGTDYRPGAFSPLSAYRFMTAMVFKLHTLTIDGVSIGNILSAQVTHGIPLLHYYVMNGRQITPPHSDWLPGVVEQIVQCIDPYGTTFNPHAVISQIGNDDGSL</sequence>
<accession>A0A1B2IHF3</accession>
<gene>
    <name evidence="1" type="ORF">STRATTON_247</name>
</gene>
<protein>
    <submittedName>
        <fullName evidence="1">Uncharacterized protein</fullName>
    </submittedName>
</protein>
<proteinExistence type="predicted"/>
<reference evidence="2" key="1">
    <citation type="submission" date="2016-06" db="EMBL/GenBank/DDBJ databases">
        <authorList>
            <person name="Berg J.A."/>
            <person name="Stratton M.L."/>
            <person name="Esplin I.D."/>
            <person name="Jensen G.L."/>
            <person name="Merrill B.D."/>
            <person name="Breakwell D.P."/>
            <person name="Hope S."/>
            <person name="Grose J.H."/>
        </authorList>
    </citation>
    <scope>NUCLEOTIDE SEQUENCE [LARGE SCALE GENOMIC DNA]</scope>
</reference>
<name>A0A1B2IHF3_9CAUD</name>
<evidence type="ECO:0000313" key="2">
    <source>
        <dbReference type="Proteomes" id="UP000221949"/>
    </source>
</evidence>